<comment type="similarity">
    <text evidence="1">Belongs to the ABC transporter superfamily.</text>
</comment>
<keyword evidence="3" id="KW-0547">Nucleotide-binding</keyword>
<dbReference type="NCBIfam" id="TIGR01727">
    <property type="entry name" value="oligo_HPY"/>
    <property type="match status" value="1"/>
</dbReference>
<keyword evidence="2" id="KW-0813">Transport</keyword>
<dbReference type="AlphaFoldDB" id="A0A1M5PHB3"/>
<evidence type="ECO:0000256" key="4">
    <source>
        <dbReference type="ARBA" id="ARBA00022840"/>
    </source>
</evidence>
<proteinExistence type="inferred from homology"/>
<dbReference type="RefSeq" id="WP_073391312.1">
    <property type="nucleotide sequence ID" value="NZ_FQVU01000004.1"/>
</dbReference>
<dbReference type="GO" id="GO:0016887">
    <property type="term" value="F:ATP hydrolysis activity"/>
    <property type="evidence" value="ECO:0007669"/>
    <property type="project" value="InterPro"/>
</dbReference>
<dbReference type="GO" id="GO:0055085">
    <property type="term" value="P:transmembrane transport"/>
    <property type="evidence" value="ECO:0007669"/>
    <property type="project" value="UniProtKB-ARBA"/>
</dbReference>
<dbReference type="InterPro" id="IPR003439">
    <property type="entry name" value="ABC_transporter-like_ATP-bd"/>
</dbReference>
<evidence type="ECO:0000256" key="2">
    <source>
        <dbReference type="ARBA" id="ARBA00022448"/>
    </source>
</evidence>
<evidence type="ECO:0000259" key="5">
    <source>
        <dbReference type="PROSITE" id="PS50893"/>
    </source>
</evidence>
<dbReference type="InterPro" id="IPR013563">
    <property type="entry name" value="Oligopep_ABC_C"/>
</dbReference>
<evidence type="ECO:0000256" key="3">
    <source>
        <dbReference type="ARBA" id="ARBA00022741"/>
    </source>
</evidence>
<dbReference type="PANTHER" id="PTHR43776">
    <property type="entry name" value="TRANSPORT ATP-BINDING PROTEIN"/>
    <property type="match status" value="1"/>
</dbReference>
<dbReference type="PROSITE" id="PS00211">
    <property type="entry name" value="ABC_TRANSPORTER_1"/>
    <property type="match status" value="1"/>
</dbReference>
<reference evidence="7" key="1">
    <citation type="submission" date="2016-11" db="EMBL/GenBank/DDBJ databases">
        <authorList>
            <person name="Varghese N."/>
            <person name="Submissions S."/>
        </authorList>
    </citation>
    <scope>NUCLEOTIDE SEQUENCE [LARGE SCALE GENOMIC DNA]</scope>
    <source>
        <strain evidence="7">DSM 45627</strain>
    </source>
</reference>
<dbReference type="GO" id="GO:0015833">
    <property type="term" value="P:peptide transport"/>
    <property type="evidence" value="ECO:0007669"/>
    <property type="project" value="InterPro"/>
</dbReference>
<protein>
    <submittedName>
        <fullName evidence="6">Peptide/nickel transport system ATP-binding protein</fullName>
    </submittedName>
</protein>
<dbReference type="InterPro" id="IPR027417">
    <property type="entry name" value="P-loop_NTPase"/>
</dbReference>
<name>A0A1M5PHB3_9ACTN</name>
<dbReference type="Gene3D" id="3.40.50.300">
    <property type="entry name" value="P-loop containing nucleotide triphosphate hydrolases"/>
    <property type="match status" value="1"/>
</dbReference>
<dbReference type="SUPFAM" id="SSF52540">
    <property type="entry name" value="P-loop containing nucleoside triphosphate hydrolases"/>
    <property type="match status" value="1"/>
</dbReference>
<sequence length="349" mass="37160">MTDLHPHDTTARDDAAVTAPALRAEGLAVEYGPRRRRVRAVEAVDLQVGPGEVLGLVGESGCGKSSLGRALVGLEPAATGSVHFLGHPVSPMTHRRRPAALRPLQMVFQDPYASLNPRRRVGDLIADGVRLRDGSRSEAEWLPGELLTRVGLGADAVERYPHEFSGGQRQRIAIARTLAARPRCIVADEPISALDASAQAQVANLLLTLAREDRMAMVFISHDLSVVRQIADRVAVMYLGRIVETGTTAAVWSQPAHPYTEALISAIPRADGAGTVPLDLPGDVPDPARPPRGCRFHPRCPLVQDRCATTVPMLATVPATVPADAPADVAADVPSEHAAACLVRVPTRS</sequence>
<dbReference type="PROSITE" id="PS50893">
    <property type="entry name" value="ABC_TRANSPORTER_2"/>
    <property type="match status" value="1"/>
</dbReference>
<evidence type="ECO:0000313" key="6">
    <source>
        <dbReference type="EMBL" id="SHH01214.1"/>
    </source>
</evidence>
<dbReference type="SMART" id="SM00382">
    <property type="entry name" value="AAA"/>
    <property type="match status" value="1"/>
</dbReference>
<evidence type="ECO:0000256" key="1">
    <source>
        <dbReference type="ARBA" id="ARBA00005417"/>
    </source>
</evidence>
<keyword evidence="4 6" id="KW-0067">ATP-binding</keyword>
<dbReference type="InterPro" id="IPR017871">
    <property type="entry name" value="ABC_transporter-like_CS"/>
</dbReference>
<dbReference type="FunFam" id="3.40.50.300:FF:000016">
    <property type="entry name" value="Oligopeptide ABC transporter ATP-binding component"/>
    <property type="match status" value="1"/>
</dbReference>
<dbReference type="Pfam" id="PF08352">
    <property type="entry name" value="oligo_HPY"/>
    <property type="match status" value="1"/>
</dbReference>
<dbReference type="CDD" id="cd03257">
    <property type="entry name" value="ABC_NikE_OppD_transporters"/>
    <property type="match status" value="1"/>
</dbReference>
<dbReference type="Proteomes" id="UP000186132">
    <property type="component" value="Unassembled WGS sequence"/>
</dbReference>
<dbReference type="GO" id="GO:0005524">
    <property type="term" value="F:ATP binding"/>
    <property type="evidence" value="ECO:0007669"/>
    <property type="project" value="UniProtKB-KW"/>
</dbReference>
<evidence type="ECO:0000313" key="7">
    <source>
        <dbReference type="Proteomes" id="UP000186132"/>
    </source>
</evidence>
<dbReference type="InterPro" id="IPR003593">
    <property type="entry name" value="AAA+_ATPase"/>
</dbReference>
<dbReference type="PANTHER" id="PTHR43776:SF7">
    <property type="entry name" value="D,D-DIPEPTIDE TRANSPORT ATP-BINDING PROTEIN DDPF-RELATED"/>
    <property type="match status" value="1"/>
</dbReference>
<dbReference type="EMBL" id="FQVU01000004">
    <property type="protein sequence ID" value="SHH01214.1"/>
    <property type="molecule type" value="Genomic_DNA"/>
</dbReference>
<feature type="domain" description="ABC transporter" evidence="5">
    <location>
        <begin position="22"/>
        <end position="264"/>
    </location>
</feature>
<dbReference type="STRING" id="1206085.SAMN05443575_3085"/>
<dbReference type="InterPro" id="IPR050319">
    <property type="entry name" value="ABC_transp_ATP-bind"/>
</dbReference>
<dbReference type="Pfam" id="PF00005">
    <property type="entry name" value="ABC_tran"/>
    <property type="match status" value="1"/>
</dbReference>
<accession>A0A1M5PHB3</accession>
<keyword evidence="7" id="KW-1185">Reference proteome</keyword>
<dbReference type="OrthoDB" id="2986442at2"/>
<gene>
    <name evidence="6" type="ORF">SAMN05443575_3085</name>
</gene>
<organism evidence="6 7">
    <name type="scientific">Jatrophihabitans endophyticus</name>
    <dbReference type="NCBI Taxonomy" id="1206085"/>
    <lineage>
        <taxon>Bacteria</taxon>
        <taxon>Bacillati</taxon>
        <taxon>Actinomycetota</taxon>
        <taxon>Actinomycetes</taxon>
        <taxon>Jatrophihabitantales</taxon>
        <taxon>Jatrophihabitantaceae</taxon>
        <taxon>Jatrophihabitans</taxon>
    </lineage>
</organism>